<accession>A0A1G1Y2N1</accession>
<gene>
    <name evidence="5" type="ORF">A2744_03580</name>
</gene>
<evidence type="ECO:0000256" key="2">
    <source>
        <dbReference type="ARBA" id="ARBA00022840"/>
    </source>
</evidence>
<keyword evidence="1 3" id="KW-0547">Nucleotide-binding</keyword>
<organism evidence="5 6">
    <name type="scientific">Candidatus Buchananbacteria bacterium RIFCSPHIGHO2_01_FULL_44_11</name>
    <dbReference type="NCBI Taxonomy" id="1797535"/>
    <lineage>
        <taxon>Bacteria</taxon>
        <taxon>Candidatus Buchananiibacteriota</taxon>
    </lineage>
</organism>
<evidence type="ECO:0000256" key="3">
    <source>
        <dbReference type="PROSITE-ProRule" id="PRU00492"/>
    </source>
</evidence>
<evidence type="ECO:0000256" key="1">
    <source>
        <dbReference type="ARBA" id="ARBA00022741"/>
    </source>
</evidence>
<proteinExistence type="predicted"/>
<protein>
    <recommendedName>
        <fullName evidence="4">ATP-cone domain-containing protein</fullName>
    </recommendedName>
</protein>
<evidence type="ECO:0000313" key="5">
    <source>
        <dbReference type="EMBL" id="OGY46501.1"/>
    </source>
</evidence>
<dbReference type="GO" id="GO:0005524">
    <property type="term" value="F:ATP binding"/>
    <property type="evidence" value="ECO:0007669"/>
    <property type="project" value="UniProtKB-UniRule"/>
</dbReference>
<dbReference type="InterPro" id="IPR011335">
    <property type="entry name" value="Restrct_endonuc-II-like"/>
</dbReference>
<name>A0A1G1Y2N1_9BACT</name>
<reference evidence="5 6" key="1">
    <citation type="journal article" date="2016" name="Nat. Commun.">
        <title>Thousands of microbial genomes shed light on interconnected biogeochemical processes in an aquifer system.</title>
        <authorList>
            <person name="Anantharaman K."/>
            <person name="Brown C.T."/>
            <person name="Hug L.A."/>
            <person name="Sharon I."/>
            <person name="Castelle C.J."/>
            <person name="Probst A.J."/>
            <person name="Thomas B.C."/>
            <person name="Singh A."/>
            <person name="Wilkins M.J."/>
            <person name="Karaoz U."/>
            <person name="Brodie E.L."/>
            <person name="Williams K.H."/>
            <person name="Hubbard S.S."/>
            <person name="Banfield J.F."/>
        </authorList>
    </citation>
    <scope>NUCLEOTIDE SEQUENCE [LARGE SCALE GENOMIC DNA]</scope>
</reference>
<evidence type="ECO:0000259" key="4">
    <source>
        <dbReference type="PROSITE" id="PS51161"/>
    </source>
</evidence>
<dbReference type="EMBL" id="MHIE01000003">
    <property type="protein sequence ID" value="OGY46501.1"/>
    <property type="molecule type" value="Genomic_DNA"/>
</dbReference>
<dbReference type="AlphaFoldDB" id="A0A1G1Y2N1"/>
<dbReference type="GO" id="GO:0003676">
    <property type="term" value="F:nucleic acid binding"/>
    <property type="evidence" value="ECO:0007669"/>
    <property type="project" value="InterPro"/>
</dbReference>
<feature type="domain" description="ATP-cone" evidence="4">
    <location>
        <begin position="4"/>
        <end position="85"/>
    </location>
</feature>
<dbReference type="STRING" id="1797535.A2744_03580"/>
<dbReference type="Proteomes" id="UP000178240">
    <property type="component" value="Unassembled WGS sequence"/>
</dbReference>
<comment type="caution">
    <text evidence="5">The sequence shown here is derived from an EMBL/GenBank/DDBJ whole genome shotgun (WGS) entry which is preliminary data.</text>
</comment>
<dbReference type="InterPro" id="IPR005144">
    <property type="entry name" value="ATP-cone_dom"/>
</dbReference>
<keyword evidence="2 3" id="KW-0067">ATP-binding</keyword>
<dbReference type="InterPro" id="IPR011856">
    <property type="entry name" value="tRNA_endonuc-like_dom_sf"/>
</dbReference>
<sequence>MKNIYITKAAGERELFSLDKLRHSLKKSGAKAQAIEGILNQIKKEVRPGMSTSTIYRLAFSLLKASGAHYAARYNLKRAIMALGPSGFPFEKYFAALLEKQGYQVQINQIFQGRCLSHEIDVVAEIPAENIHAIVECKFHVRPGAKTGSKDILYTHARFMDINNAWVAKRKIGAKPQSGELQSWLVTNTKVTSEVRKYGLCAGVKVTSWDYPAGSSLQNFVEAEGLYPLTSLVTLNNDQKRYFLSQGVVLCKDLLNYQNQFKRLGLEGNKLIRLESEIQALCG</sequence>
<evidence type="ECO:0000313" key="6">
    <source>
        <dbReference type="Proteomes" id="UP000178240"/>
    </source>
</evidence>
<dbReference type="PROSITE" id="PS51161">
    <property type="entry name" value="ATP_CONE"/>
    <property type="match status" value="1"/>
</dbReference>
<dbReference type="SUPFAM" id="SSF52980">
    <property type="entry name" value="Restriction endonuclease-like"/>
    <property type="match status" value="1"/>
</dbReference>
<dbReference type="Gene3D" id="3.40.1350.10">
    <property type="match status" value="1"/>
</dbReference>